<evidence type="ECO:0000313" key="2">
    <source>
        <dbReference type="Proteomes" id="UP000250235"/>
    </source>
</evidence>
<gene>
    <name evidence="1" type="ORF">F511_34510</name>
</gene>
<name>A0A2Z7C4L5_9LAMI</name>
<evidence type="ECO:0000313" key="1">
    <source>
        <dbReference type="EMBL" id="KZV41855.1"/>
    </source>
</evidence>
<keyword evidence="2" id="KW-1185">Reference proteome</keyword>
<dbReference type="Proteomes" id="UP000250235">
    <property type="component" value="Unassembled WGS sequence"/>
</dbReference>
<reference evidence="1 2" key="1">
    <citation type="journal article" date="2015" name="Proc. Natl. Acad. Sci. U.S.A.">
        <title>The resurrection genome of Boea hygrometrica: A blueprint for survival of dehydration.</title>
        <authorList>
            <person name="Xiao L."/>
            <person name="Yang G."/>
            <person name="Zhang L."/>
            <person name="Yang X."/>
            <person name="Zhao S."/>
            <person name="Ji Z."/>
            <person name="Zhou Q."/>
            <person name="Hu M."/>
            <person name="Wang Y."/>
            <person name="Chen M."/>
            <person name="Xu Y."/>
            <person name="Jin H."/>
            <person name="Xiao X."/>
            <person name="Hu G."/>
            <person name="Bao F."/>
            <person name="Hu Y."/>
            <person name="Wan P."/>
            <person name="Li L."/>
            <person name="Deng X."/>
            <person name="Kuang T."/>
            <person name="Xiang C."/>
            <person name="Zhu J.K."/>
            <person name="Oliver M.J."/>
            <person name="He Y."/>
        </authorList>
    </citation>
    <scope>NUCLEOTIDE SEQUENCE [LARGE SCALE GENOMIC DNA]</scope>
    <source>
        <strain evidence="2">cv. XS01</strain>
    </source>
</reference>
<protein>
    <submittedName>
        <fullName evidence="1">Uncharacterized protein</fullName>
    </submittedName>
</protein>
<sequence>MCVVWIVSLRADVNAGQRSCSARWKRHRFGVERLDQLLVFIGHQLSKDFTVDWFCRWNPLLLLSAGVKCIYYKTWSSTGLLDSILSDIFSRLLSFASNPRTLFSVSFSDEFPSFPTAILDVRGSIGLLLRRSIVHTVQRFPGYSAGRGADPARGAPGGG</sequence>
<proteinExistence type="predicted"/>
<dbReference type="AlphaFoldDB" id="A0A2Z7C4L5"/>
<dbReference type="EMBL" id="KQ999350">
    <property type="protein sequence ID" value="KZV41855.1"/>
    <property type="molecule type" value="Genomic_DNA"/>
</dbReference>
<accession>A0A2Z7C4L5</accession>
<organism evidence="1 2">
    <name type="scientific">Dorcoceras hygrometricum</name>
    <dbReference type="NCBI Taxonomy" id="472368"/>
    <lineage>
        <taxon>Eukaryota</taxon>
        <taxon>Viridiplantae</taxon>
        <taxon>Streptophyta</taxon>
        <taxon>Embryophyta</taxon>
        <taxon>Tracheophyta</taxon>
        <taxon>Spermatophyta</taxon>
        <taxon>Magnoliopsida</taxon>
        <taxon>eudicotyledons</taxon>
        <taxon>Gunneridae</taxon>
        <taxon>Pentapetalae</taxon>
        <taxon>asterids</taxon>
        <taxon>lamiids</taxon>
        <taxon>Lamiales</taxon>
        <taxon>Gesneriaceae</taxon>
        <taxon>Didymocarpoideae</taxon>
        <taxon>Trichosporeae</taxon>
        <taxon>Loxocarpinae</taxon>
        <taxon>Dorcoceras</taxon>
    </lineage>
</organism>